<gene>
    <name evidence="4" type="ORF">AABB24_003484</name>
</gene>
<feature type="domain" description="Retrotransposon gag" evidence="2">
    <location>
        <begin position="111"/>
        <end position="168"/>
    </location>
</feature>
<organism evidence="4 5">
    <name type="scientific">Solanum stoloniferum</name>
    <dbReference type="NCBI Taxonomy" id="62892"/>
    <lineage>
        <taxon>Eukaryota</taxon>
        <taxon>Viridiplantae</taxon>
        <taxon>Streptophyta</taxon>
        <taxon>Embryophyta</taxon>
        <taxon>Tracheophyta</taxon>
        <taxon>Spermatophyta</taxon>
        <taxon>Magnoliopsida</taxon>
        <taxon>eudicotyledons</taxon>
        <taxon>Gunneridae</taxon>
        <taxon>Pentapetalae</taxon>
        <taxon>asterids</taxon>
        <taxon>lamiids</taxon>
        <taxon>Solanales</taxon>
        <taxon>Solanaceae</taxon>
        <taxon>Solanoideae</taxon>
        <taxon>Solaneae</taxon>
        <taxon>Solanum</taxon>
    </lineage>
</organism>
<feature type="compositionally biased region" description="Polar residues" evidence="1">
    <location>
        <begin position="382"/>
        <end position="407"/>
    </location>
</feature>
<proteinExistence type="predicted"/>
<dbReference type="PANTHER" id="PTHR37610:SF86">
    <property type="entry name" value="RETROTRANSPOSON COPIA-LIKE N-TERMINAL DOMAIN-CONTAINING PROTEIN"/>
    <property type="match status" value="1"/>
</dbReference>
<dbReference type="AlphaFoldDB" id="A0ABD2V7E8"/>
<evidence type="ECO:0000313" key="4">
    <source>
        <dbReference type="EMBL" id="KAL3377089.1"/>
    </source>
</evidence>
<dbReference type="Pfam" id="PF14244">
    <property type="entry name" value="Retrotran_gag_3"/>
    <property type="match status" value="1"/>
</dbReference>
<evidence type="ECO:0008006" key="6">
    <source>
        <dbReference type="Google" id="ProtNLM"/>
    </source>
</evidence>
<evidence type="ECO:0000256" key="1">
    <source>
        <dbReference type="SAM" id="MobiDB-lite"/>
    </source>
</evidence>
<dbReference type="Pfam" id="PF03732">
    <property type="entry name" value="Retrotrans_gag"/>
    <property type="match status" value="1"/>
</dbReference>
<name>A0ABD2V7E8_9SOLN</name>
<evidence type="ECO:0000259" key="3">
    <source>
        <dbReference type="Pfam" id="PF14244"/>
    </source>
</evidence>
<feature type="region of interest" description="Disordered" evidence="1">
    <location>
        <begin position="335"/>
        <end position="366"/>
    </location>
</feature>
<keyword evidence="5" id="KW-1185">Reference proteome</keyword>
<comment type="caution">
    <text evidence="4">The sequence shown here is derived from an EMBL/GenBank/DDBJ whole genome shotgun (WGS) entry which is preliminary data.</text>
</comment>
<sequence>MAIEDQTGNTSAVTQVVEIDHHHPLYLHPSDTPGSSLVSVQLTGQENYAIWSRSMRLGLLGKSKLGFVDGKHPREAFPSSLHDLWEKCNAIVLSWIINSIRKDLLSSVIYASNASKVWIDLKERFDKVDGSRIHYLHKEIHTMSQGTSTVSSYYSRLRECWDEFDAIMPCPGCNCPESRTYMHHFEYQRLLQFLTGLNDSYAQSRSQILLMSPTPSINQAYSMVVSEESQRSLGKTVQSAEAFYSSGNRGTFKQGSSSSNTSSRSGYHGGSFSSSGDNSTFGVDMPNGSSSNLKTAKGNQGLYCDYCHHTGHTSGTCYRLHGYPANFNFKHTFKKKSSNSPTAGRGGTAHYAAGDANSQWNRNPASDLGGYAGSSINASRGFPNSPNVGSAGQFGESSSQMASQGPYTSAPYFTPEQYHQLLHLLDQGNESNGTALSASGSLQWTGERD</sequence>
<dbReference type="InterPro" id="IPR005162">
    <property type="entry name" value="Retrotrans_gag_dom"/>
</dbReference>
<reference evidence="4 5" key="1">
    <citation type="submission" date="2024-05" db="EMBL/GenBank/DDBJ databases">
        <title>De novo assembly of an allotetraploid wild potato.</title>
        <authorList>
            <person name="Hosaka A.J."/>
        </authorList>
    </citation>
    <scope>NUCLEOTIDE SEQUENCE [LARGE SCALE GENOMIC DNA]</scope>
    <source>
        <tissue evidence="4">Young leaves</tissue>
    </source>
</reference>
<protein>
    <recommendedName>
        <fullName evidence="6">Retrotransposon Copia-like N-terminal domain-containing protein</fullName>
    </recommendedName>
</protein>
<accession>A0ABD2V7E8</accession>
<feature type="region of interest" description="Disordered" evidence="1">
    <location>
        <begin position="249"/>
        <end position="273"/>
    </location>
</feature>
<feature type="compositionally biased region" description="Low complexity" evidence="1">
    <location>
        <begin position="256"/>
        <end position="273"/>
    </location>
</feature>
<evidence type="ECO:0000313" key="5">
    <source>
        <dbReference type="Proteomes" id="UP001627284"/>
    </source>
</evidence>
<dbReference type="PANTHER" id="PTHR37610">
    <property type="entry name" value="CCHC-TYPE DOMAIN-CONTAINING PROTEIN"/>
    <property type="match status" value="1"/>
</dbReference>
<feature type="region of interest" description="Disordered" evidence="1">
    <location>
        <begin position="430"/>
        <end position="449"/>
    </location>
</feature>
<dbReference type="Proteomes" id="UP001627284">
    <property type="component" value="Unassembled WGS sequence"/>
</dbReference>
<dbReference type="InterPro" id="IPR029472">
    <property type="entry name" value="Copia-like_N"/>
</dbReference>
<feature type="domain" description="Retrotransposon Copia-like N-terminal" evidence="3">
    <location>
        <begin position="28"/>
        <end position="71"/>
    </location>
</feature>
<feature type="region of interest" description="Disordered" evidence="1">
    <location>
        <begin position="382"/>
        <end position="412"/>
    </location>
</feature>
<dbReference type="EMBL" id="JBJKTR010000002">
    <property type="protein sequence ID" value="KAL3377089.1"/>
    <property type="molecule type" value="Genomic_DNA"/>
</dbReference>
<evidence type="ECO:0000259" key="2">
    <source>
        <dbReference type="Pfam" id="PF03732"/>
    </source>
</evidence>